<dbReference type="SUPFAM" id="SSF50978">
    <property type="entry name" value="WD40 repeat-like"/>
    <property type="match status" value="2"/>
</dbReference>
<evidence type="ECO:0000313" key="13">
    <source>
        <dbReference type="EMBL" id="GMI20688.1"/>
    </source>
</evidence>
<feature type="domain" description="IFT122 first beta-propeller" evidence="10">
    <location>
        <begin position="2"/>
        <end position="158"/>
    </location>
</feature>
<dbReference type="InterPro" id="IPR001680">
    <property type="entry name" value="WD40_rpt"/>
</dbReference>
<evidence type="ECO:0000256" key="8">
    <source>
        <dbReference type="SAM" id="MobiDB-lite"/>
    </source>
</evidence>
<evidence type="ECO:0000259" key="9">
    <source>
        <dbReference type="Pfam" id="PF23377"/>
    </source>
</evidence>
<evidence type="ECO:0000256" key="5">
    <source>
        <dbReference type="ARBA" id="ARBA00023069"/>
    </source>
</evidence>
<evidence type="ECO:0000256" key="7">
    <source>
        <dbReference type="PROSITE-ProRule" id="PRU00221"/>
    </source>
</evidence>
<feature type="repeat" description="WD" evidence="7">
    <location>
        <begin position="23"/>
        <end position="55"/>
    </location>
</feature>
<dbReference type="PROSITE" id="PS50082">
    <property type="entry name" value="WD_REPEATS_2"/>
    <property type="match status" value="1"/>
</dbReference>
<evidence type="ECO:0000256" key="4">
    <source>
        <dbReference type="ARBA" id="ARBA00022737"/>
    </source>
</evidence>
<evidence type="ECO:0000256" key="6">
    <source>
        <dbReference type="ARBA" id="ARBA00023273"/>
    </source>
</evidence>
<dbReference type="Pfam" id="PF23377">
    <property type="entry name" value="Beta-prop_IFT122_2nd"/>
    <property type="match status" value="1"/>
</dbReference>
<dbReference type="Proteomes" id="UP001165060">
    <property type="component" value="Unassembled WGS sequence"/>
</dbReference>
<feature type="domain" description="Intraflagellar transport protein 122 homolog TPR" evidence="12">
    <location>
        <begin position="543"/>
        <end position="939"/>
    </location>
</feature>
<name>A0ABQ6M6U7_9STRA</name>
<feature type="region of interest" description="Disordered" evidence="8">
    <location>
        <begin position="1064"/>
        <end position="1092"/>
    </location>
</feature>
<keyword evidence="6" id="KW-0966">Cell projection</keyword>
<organism evidence="13 14">
    <name type="scientific">Tetraparma gracilis</name>
    <dbReference type="NCBI Taxonomy" id="2962635"/>
    <lineage>
        <taxon>Eukaryota</taxon>
        <taxon>Sar</taxon>
        <taxon>Stramenopiles</taxon>
        <taxon>Ochrophyta</taxon>
        <taxon>Bolidophyceae</taxon>
        <taxon>Parmales</taxon>
        <taxon>Triparmaceae</taxon>
        <taxon>Tetraparma</taxon>
    </lineage>
</organism>
<evidence type="ECO:0000256" key="3">
    <source>
        <dbReference type="ARBA" id="ARBA00022574"/>
    </source>
</evidence>
<dbReference type="Pfam" id="PF23381">
    <property type="entry name" value="Beta-prop_IFT122_1st"/>
    <property type="match status" value="2"/>
</dbReference>
<evidence type="ECO:0000259" key="10">
    <source>
        <dbReference type="Pfam" id="PF23381"/>
    </source>
</evidence>
<evidence type="ECO:0000313" key="14">
    <source>
        <dbReference type="Proteomes" id="UP001165060"/>
    </source>
</evidence>
<reference evidence="13 14" key="1">
    <citation type="journal article" date="2023" name="Commun. Biol.">
        <title>Genome analysis of Parmales, the sister group of diatoms, reveals the evolutionary specialization of diatoms from phago-mixotrophs to photoautotrophs.</title>
        <authorList>
            <person name="Ban H."/>
            <person name="Sato S."/>
            <person name="Yoshikawa S."/>
            <person name="Yamada K."/>
            <person name="Nakamura Y."/>
            <person name="Ichinomiya M."/>
            <person name="Sato N."/>
            <person name="Blanc-Mathieu R."/>
            <person name="Endo H."/>
            <person name="Kuwata A."/>
            <person name="Ogata H."/>
        </authorList>
    </citation>
    <scope>NUCLEOTIDE SEQUENCE [LARGE SCALE GENOMIC DNA]</scope>
</reference>
<evidence type="ECO:0000256" key="1">
    <source>
        <dbReference type="ARBA" id="ARBA00004138"/>
    </source>
</evidence>
<dbReference type="Pfam" id="PF25144">
    <property type="entry name" value="Zn_ribbon_IFT122"/>
    <property type="match status" value="1"/>
</dbReference>
<feature type="domain" description="IFT122 second beta-propeller" evidence="9">
    <location>
        <begin position="269"/>
        <end position="536"/>
    </location>
</feature>
<gene>
    <name evidence="13" type="ORF">TeGR_g12959</name>
</gene>
<keyword evidence="3 7" id="KW-0853">WD repeat</keyword>
<feature type="domain" description="IFT122 zinc ribbon" evidence="11">
    <location>
        <begin position="994"/>
        <end position="1042"/>
    </location>
</feature>
<dbReference type="PANTHER" id="PTHR12764:SF4">
    <property type="entry name" value="INTRAFLAGELLAR TRANSPORT PROTEIN 122 HOMOLOG"/>
    <property type="match status" value="1"/>
</dbReference>
<dbReference type="Gene3D" id="2.130.10.10">
    <property type="entry name" value="YVTN repeat-like/Quinoprotein amine dehydrogenase"/>
    <property type="match status" value="2"/>
</dbReference>
<dbReference type="PANTHER" id="PTHR12764">
    <property type="entry name" value="WD REPEAT DOMAIN-RELATED"/>
    <property type="match status" value="1"/>
</dbReference>
<dbReference type="InterPro" id="IPR015943">
    <property type="entry name" value="WD40/YVTN_repeat-like_dom_sf"/>
</dbReference>
<proteinExistence type="predicted"/>
<evidence type="ECO:0000259" key="12">
    <source>
        <dbReference type="Pfam" id="PF25295"/>
    </source>
</evidence>
<keyword evidence="5" id="KW-0969">Cilium</keyword>
<dbReference type="EMBL" id="BRYB01000021">
    <property type="protein sequence ID" value="GMI20688.1"/>
    <property type="molecule type" value="Genomic_DNA"/>
</dbReference>
<dbReference type="InterPro" id="IPR056838">
    <property type="entry name" value="Zn_ribbon_IFT122"/>
</dbReference>
<dbReference type="InterPro" id="IPR039857">
    <property type="entry name" value="Ift122/121"/>
</dbReference>
<dbReference type="Gene3D" id="1.25.40.470">
    <property type="match status" value="1"/>
</dbReference>
<keyword evidence="4" id="KW-0677">Repeat</keyword>
<dbReference type="SMART" id="SM00320">
    <property type="entry name" value="WD40"/>
    <property type="match status" value="6"/>
</dbReference>
<feature type="compositionally biased region" description="Basic and acidic residues" evidence="8">
    <location>
        <begin position="1073"/>
        <end position="1086"/>
    </location>
</feature>
<sequence length="1208" mass="136631">MVCAVGSRVLLYNAADGDLQLSLRGHKDTVYSVSFDREGKRFASGGKDCCVIIWSNVNKGEPILKYTHADSVQKVIYNPATDSLASCTNTDFGLWSPTEKSVAKYKVQSKILSAAWSNDGQFLALGMISGQITIRDRNGAEKVSIAREAPVWTLCWSPWKDEPFDLLAVGCWDQTLSFYQLSGIQQGKDRKLGFNPCSVSYFGSGEYMLLAGSNREALLCTREGAKLCSIATGPEWIWTLKCRPQHNCVAFGDNGGNIKCVNLTFLTVHGLYKDRYAYREHMTDVIVQHLLTEQKVRIKCRDYVKKVAVFRDRLAVQLPDRIHIYDLAHPTSSDGRYAGGMAQDSYDMHYRIKERIYQTLPCNLLVVTTNNIILCQERKLQLFDFQGTKVREWVLQAVIRYIKPDGGQAGAEGVLVGLKDGTILKIYVDNAFPIELIKQSSSIRCLDISVDRKMLAVVDNDNRILVYDLATKDIVFQESNANSVAFNTELGDMLSYSGNGQLSIKTGEFPVSSQKLQGFVVGFRGSKIFCLHYLTMKTIDLPQSASLVRYIENKDFHRGYKIACLGVTDDDWKTLGLAALKELQLDVAKKAFIRIREMRYIELVHSIEMRLKAANGDKDLLEHAKGLCQAEICAWGGEYQEAAKAYARMGEVEKAINLFVDLRQWDEAKVFAAGNSSIDSKDLTRRQAEWAEETNDWKKASEMYLSAGDPMRACRIIGENKGEGWQLAMIDIVRNIPKIEVEVLKLCARYFAEAEEDAFCKEVYQKLDDFSSLMQLYVKKQNWAEATKLADEHEGKFDKSVFLPYAEWLAVQDRFDAALAAFRKAGQPELSQRMMEDLTNNAVMEGRFKDAAYYYYLLGTEILKSISTDPRQQKKNDKYLKMYGEYMSKADWYYAYSPIHSFCNDPFTSLQPEMLFQVSRFLINSMGNIDSPFGISKVNIMYTLAKQAKVLGAFKLARFTYDRLQQLKVPEAWEDNIDLDVMTIQAKPVRDTAELAPVCYRCGSTNPLLNPFSNIHTMGDKCTNCGHAFVRSFVNFDVLPLVEFFPVDGLSDEEALEIIKTHDAQAGRKKKKGGDDDWGEGKRGESDVMTMDDDGDDWGASGGRSGEDLFERAINKALEEQDGSVPYEPVICSAKVLASMKREEVFICKPIVPGMRTKFWKNMIPDISVAISQPCHRFFNEEDFEFHHLRDEFCPYSRSREVGDYGPI</sequence>
<comment type="subcellular location">
    <subcellularLocation>
        <location evidence="1">Cell projection</location>
        <location evidence="1">Cilium</location>
    </subcellularLocation>
</comment>
<evidence type="ECO:0000259" key="11">
    <source>
        <dbReference type="Pfam" id="PF25144"/>
    </source>
</evidence>
<dbReference type="InterPro" id="IPR056153">
    <property type="entry name" value="Beta-prop_IFT122_1st"/>
</dbReference>
<dbReference type="Pfam" id="PF25295">
    <property type="entry name" value="TPR_IFT122"/>
    <property type="match status" value="1"/>
</dbReference>
<dbReference type="PROSITE" id="PS50294">
    <property type="entry name" value="WD_REPEATS_REGION"/>
    <property type="match status" value="1"/>
</dbReference>
<dbReference type="InterPro" id="IPR057411">
    <property type="entry name" value="TPR_IFT122"/>
</dbReference>
<feature type="domain" description="IFT122 first beta-propeller" evidence="10">
    <location>
        <begin position="162"/>
        <end position="260"/>
    </location>
</feature>
<protein>
    <recommendedName>
        <fullName evidence="2">Intraflagellar transport protein 122 homolog</fullName>
    </recommendedName>
</protein>
<keyword evidence="14" id="KW-1185">Reference proteome</keyword>
<accession>A0ABQ6M6U7</accession>
<evidence type="ECO:0000256" key="2">
    <source>
        <dbReference type="ARBA" id="ARBA00019442"/>
    </source>
</evidence>
<comment type="caution">
    <text evidence="13">The sequence shown here is derived from an EMBL/GenBank/DDBJ whole genome shotgun (WGS) entry which is preliminary data.</text>
</comment>
<dbReference type="InterPro" id="IPR056152">
    <property type="entry name" value="Beta-prop_IFT122_2nd"/>
</dbReference>
<dbReference type="InterPro" id="IPR036322">
    <property type="entry name" value="WD40_repeat_dom_sf"/>
</dbReference>